<dbReference type="AlphaFoldDB" id="A0A7N0T261"/>
<dbReference type="OMA" id="INSHCEQ"/>
<keyword evidence="5" id="KW-0175">Coiled coil</keyword>
<organism evidence="7 8">
    <name type="scientific">Kalanchoe fedtschenkoi</name>
    <name type="common">Lavender scallops</name>
    <name type="synonym">South American air plant</name>
    <dbReference type="NCBI Taxonomy" id="63787"/>
    <lineage>
        <taxon>Eukaryota</taxon>
        <taxon>Viridiplantae</taxon>
        <taxon>Streptophyta</taxon>
        <taxon>Embryophyta</taxon>
        <taxon>Tracheophyta</taxon>
        <taxon>Spermatophyta</taxon>
        <taxon>Magnoliopsida</taxon>
        <taxon>eudicotyledons</taxon>
        <taxon>Gunneridae</taxon>
        <taxon>Pentapetalae</taxon>
        <taxon>Saxifragales</taxon>
        <taxon>Crassulaceae</taxon>
        <taxon>Kalanchoe</taxon>
    </lineage>
</organism>
<dbReference type="SUPFAM" id="SSF47459">
    <property type="entry name" value="HLH, helix-loop-helix DNA-binding domain"/>
    <property type="match status" value="1"/>
</dbReference>
<keyword evidence="4" id="KW-0539">Nucleus</keyword>
<evidence type="ECO:0000256" key="3">
    <source>
        <dbReference type="ARBA" id="ARBA00023163"/>
    </source>
</evidence>
<dbReference type="EnsemblPlants" id="Kaladp0019s0032.1.v1.1">
    <property type="protein sequence ID" value="Kaladp0019s0032.1.v1.1"/>
    <property type="gene ID" value="Kaladp0019s0032.v1.1"/>
</dbReference>
<evidence type="ECO:0000313" key="7">
    <source>
        <dbReference type="EnsemblPlants" id="Kaladp0019s0032.1.v1.1"/>
    </source>
</evidence>
<name>A0A7N0T261_KALFE</name>
<dbReference type="PANTHER" id="PTHR45959">
    <property type="entry name" value="BHLH TRANSCRIPTION FACTOR"/>
    <property type="match status" value="1"/>
</dbReference>
<protein>
    <recommendedName>
        <fullName evidence="6">BHLH domain-containing protein</fullName>
    </recommendedName>
</protein>
<comment type="subcellular location">
    <subcellularLocation>
        <location evidence="1">Nucleus</location>
    </subcellularLocation>
</comment>
<feature type="domain" description="BHLH" evidence="6">
    <location>
        <begin position="150"/>
        <end position="199"/>
    </location>
</feature>
<dbReference type="SMART" id="SM00353">
    <property type="entry name" value="HLH"/>
    <property type="match status" value="1"/>
</dbReference>
<evidence type="ECO:0000313" key="8">
    <source>
        <dbReference type="Proteomes" id="UP000594263"/>
    </source>
</evidence>
<evidence type="ECO:0000256" key="5">
    <source>
        <dbReference type="SAM" id="Coils"/>
    </source>
</evidence>
<dbReference type="PANTHER" id="PTHR45959:SF62">
    <property type="entry name" value="TRANSCRIPTION FACTOR BHLH25-LIKE"/>
    <property type="match status" value="1"/>
</dbReference>
<accession>A0A7N0T261</accession>
<dbReference type="InterPro" id="IPR011598">
    <property type="entry name" value="bHLH_dom"/>
</dbReference>
<evidence type="ECO:0000256" key="2">
    <source>
        <dbReference type="ARBA" id="ARBA00023015"/>
    </source>
</evidence>
<evidence type="ECO:0000256" key="1">
    <source>
        <dbReference type="ARBA" id="ARBA00004123"/>
    </source>
</evidence>
<keyword evidence="2" id="KW-0805">Transcription regulation</keyword>
<keyword evidence="3" id="KW-0804">Transcription</keyword>
<evidence type="ECO:0000256" key="4">
    <source>
        <dbReference type="ARBA" id="ARBA00023242"/>
    </source>
</evidence>
<evidence type="ECO:0000259" key="6">
    <source>
        <dbReference type="PROSITE" id="PS50888"/>
    </source>
</evidence>
<dbReference type="Proteomes" id="UP000594263">
    <property type="component" value="Unplaced"/>
</dbReference>
<dbReference type="GO" id="GO:0046983">
    <property type="term" value="F:protein dimerization activity"/>
    <property type="evidence" value="ECO:0007669"/>
    <property type="project" value="InterPro"/>
</dbReference>
<feature type="coiled-coil region" evidence="5">
    <location>
        <begin position="148"/>
        <end position="209"/>
    </location>
</feature>
<dbReference type="Gramene" id="Kaladp0019s0032.1.v1.1">
    <property type="protein sequence ID" value="Kaladp0019s0032.1.v1.1"/>
    <property type="gene ID" value="Kaladp0019s0032.v1.1"/>
</dbReference>
<dbReference type="InterPro" id="IPR036638">
    <property type="entry name" value="HLH_DNA-bd_sf"/>
</dbReference>
<dbReference type="Pfam" id="PF00010">
    <property type="entry name" value="HLH"/>
    <property type="match status" value="1"/>
</dbReference>
<sequence>MDQDQIFTSQWKVNSHADLSCSIPMEPAFPDALQHSNLLFDYPLPPIFGTTMNDFQSNNPVEHLATDTWRSLDVSNSDSAADAVSFLNSAWPNPTGVAWPKRENHCYDNQVQQFPNNEYTTWNENYVSKAGPEAKSKAIRNIIAATRSSEAEENHIKAERNRREKLNQRIIALSAVIPGLTKMDKATVLEDATKYVKQLQEQIKMLEKQTKSGTIIESAVVVKKTLLVINDDNITGFSNESSFIERTLPDESLPEIEARFCDRKVLIKVHCDRKKGVAEKILSEIEKLHMTVLNSSVLAFGSAAINVAVIAKMNPECSMAETELVKTLCVALKSFM</sequence>
<dbReference type="InterPro" id="IPR052610">
    <property type="entry name" value="bHLH_transcription_regulator"/>
</dbReference>
<dbReference type="PROSITE" id="PS50888">
    <property type="entry name" value="BHLH"/>
    <property type="match status" value="1"/>
</dbReference>
<dbReference type="Gene3D" id="4.10.280.10">
    <property type="entry name" value="Helix-loop-helix DNA-binding domain"/>
    <property type="match status" value="1"/>
</dbReference>
<dbReference type="GO" id="GO:0005634">
    <property type="term" value="C:nucleus"/>
    <property type="evidence" value="ECO:0007669"/>
    <property type="project" value="UniProtKB-SubCell"/>
</dbReference>
<keyword evidence="8" id="KW-1185">Reference proteome</keyword>
<proteinExistence type="predicted"/>
<reference evidence="7" key="1">
    <citation type="submission" date="2021-01" db="UniProtKB">
        <authorList>
            <consortium name="EnsemblPlants"/>
        </authorList>
    </citation>
    <scope>IDENTIFICATION</scope>
</reference>